<dbReference type="GO" id="GO:0004222">
    <property type="term" value="F:metalloendopeptidase activity"/>
    <property type="evidence" value="ECO:0007669"/>
    <property type="project" value="UniProtKB-UniRule"/>
</dbReference>
<evidence type="ECO:0000256" key="4">
    <source>
        <dbReference type="ARBA" id="ARBA00022833"/>
    </source>
</evidence>
<dbReference type="InterPro" id="IPR042088">
    <property type="entry name" value="OligoPept_F_C"/>
</dbReference>
<accession>A0A1V4IRL0</accession>
<dbReference type="GO" id="GO:0046872">
    <property type="term" value="F:metal ion binding"/>
    <property type="evidence" value="ECO:0007669"/>
    <property type="project" value="UniProtKB-UniRule"/>
</dbReference>
<protein>
    <recommendedName>
        <fullName evidence="6">Oligopeptidase F</fullName>
        <ecNumber evidence="6">3.4.24.-</ecNumber>
    </recommendedName>
</protein>
<dbReference type="InterPro" id="IPR034009">
    <property type="entry name" value="M3B_PepF_4"/>
</dbReference>
<sequence>MGKVLMERKDVDKALTWDLSAIYSTDEKYEAAVNEMKELALSIEKAYKGKLNTAGNINECLDEMRKLTEILYLTNSYAELSVSVDYTNDENQERAFKLANITSDIQSRMSFIDSEIIEADEKILNAAISESRENSNYLMNIKREKEHKLHPEAERVLAALSGTLEAPYSIYEQAKHADMDFKSFTVDGTEYPLGYALFENVYEYENDTKVRRTAFEKFSAKLREYQYTTAAAYQVQVQKEKTMAALRGFDSVIDSLLFPQKVDRKLYNRQIDLITEKLAPHMRKYAKLLKKIHKLDEMTFADLKLAVDPEYDPNVTIEESKKYIEGALAILGEDYLEMVKKAYDERWIDFAQNKGKSTGGFCSSPYGTHSFILLSWSEKMSEVFTLAHELGHAGHFKLCNENQNIFDTDVSTYFVEAPSTMNELLMANYLLKSNKDKRFRRWVLSSMISHTYYHNFVTHLLEAAYQREVYRIIDEGGSVQASTLCEIKKSVLEKFWGDDVKIIDGAELTWMRQPHYYMGLYSYTYSAGLTIATEVSNRILKEGQPAIEDWKAVLRAGSTETPAELARMAGVDITTDKPLLDTIDYIGRIIQEIIELTDEIEE</sequence>
<keyword evidence="5 6" id="KW-0482">Metalloprotease</keyword>
<dbReference type="Proteomes" id="UP000190080">
    <property type="component" value="Unassembled WGS sequence"/>
</dbReference>
<dbReference type="Pfam" id="PF01432">
    <property type="entry name" value="Peptidase_M3"/>
    <property type="match status" value="1"/>
</dbReference>
<keyword evidence="10" id="KW-1185">Reference proteome</keyword>
<dbReference type="InterPro" id="IPR013647">
    <property type="entry name" value="OligopepF_N_dom"/>
</dbReference>
<evidence type="ECO:0000256" key="6">
    <source>
        <dbReference type="RuleBase" id="RU368091"/>
    </source>
</evidence>
<keyword evidence="1 6" id="KW-0645">Protease</keyword>
<dbReference type="STRING" id="1450648.CLORY_16730"/>
<keyword evidence="4 6" id="KW-0862">Zinc</keyword>
<organism evidence="9 10">
    <name type="scientific">Clostridium oryzae</name>
    <dbReference type="NCBI Taxonomy" id="1450648"/>
    <lineage>
        <taxon>Bacteria</taxon>
        <taxon>Bacillati</taxon>
        <taxon>Bacillota</taxon>
        <taxon>Clostridia</taxon>
        <taxon>Eubacteriales</taxon>
        <taxon>Clostridiaceae</taxon>
        <taxon>Clostridium</taxon>
    </lineage>
</organism>
<evidence type="ECO:0000256" key="1">
    <source>
        <dbReference type="ARBA" id="ARBA00022670"/>
    </source>
</evidence>
<dbReference type="GO" id="GO:0006518">
    <property type="term" value="P:peptide metabolic process"/>
    <property type="evidence" value="ECO:0007669"/>
    <property type="project" value="TreeGrafter"/>
</dbReference>
<evidence type="ECO:0000256" key="5">
    <source>
        <dbReference type="ARBA" id="ARBA00023049"/>
    </source>
</evidence>
<proteinExistence type="inferred from homology"/>
<dbReference type="InterPro" id="IPR001567">
    <property type="entry name" value="Pept_M3A_M3B_dom"/>
</dbReference>
<gene>
    <name evidence="9" type="primary">pepF1_2</name>
    <name evidence="9" type="ORF">CLORY_16730</name>
</gene>
<dbReference type="SUPFAM" id="SSF55486">
    <property type="entry name" value="Metalloproteases ('zincins'), catalytic domain"/>
    <property type="match status" value="1"/>
</dbReference>
<dbReference type="CDD" id="cd09609">
    <property type="entry name" value="M3B_PepF"/>
    <property type="match status" value="1"/>
</dbReference>
<evidence type="ECO:0000259" key="7">
    <source>
        <dbReference type="Pfam" id="PF01432"/>
    </source>
</evidence>
<feature type="domain" description="Peptidase M3A/M3B catalytic" evidence="7">
    <location>
        <begin position="202"/>
        <end position="583"/>
    </location>
</feature>
<evidence type="ECO:0000313" key="10">
    <source>
        <dbReference type="Proteomes" id="UP000190080"/>
    </source>
</evidence>
<comment type="caution">
    <text evidence="9">The sequence shown here is derived from an EMBL/GenBank/DDBJ whole genome shotgun (WGS) entry which is preliminary data.</text>
</comment>
<dbReference type="PANTHER" id="PTHR11804">
    <property type="entry name" value="PROTEASE M3 THIMET OLIGOPEPTIDASE-RELATED"/>
    <property type="match status" value="1"/>
</dbReference>
<dbReference type="GO" id="GO:0006508">
    <property type="term" value="P:proteolysis"/>
    <property type="evidence" value="ECO:0007669"/>
    <property type="project" value="UniProtKB-KW"/>
</dbReference>
<dbReference type="OrthoDB" id="9766487at2"/>
<dbReference type="Gene3D" id="1.20.140.70">
    <property type="entry name" value="Oligopeptidase f, N-terminal domain"/>
    <property type="match status" value="1"/>
</dbReference>
<dbReference type="NCBIfam" id="TIGR00181">
    <property type="entry name" value="pepF"/>
    <property type="match status" value="1"/>
</dbReference>
<dbReference type="PANTHER" id="PTHR11804:SF45">
    <property type="entry name" value="SIMILAR TO OLIGOENDOPEPTIDASE"/>
    <property type="match status" value="1"/>
</dbReference>
<evidence type="ECO:0000256" key="2">
    <source>
        <dbReference type="ARBA" id="ARBA00022723"/>
    </source>
</evidence>
<keyword evidence="3 6" id="KW-0378">Hydrolase</keyword>
<dbReference type="EMBL" id="MZGV01000014">
    <property type="protein sequence ID" value="OPJ62543.1"/>
    <property type="molecule type" value="Genomic_DNA"/>
</dbReference>
<keyword evidence="2 6" id="KW-0479">Metal-binding</keyword>
<dbReference type="InterPro" id="IPR004438">
    <property type="entry name" value="Peptidase_M3B"/>
</dbReference>
<reference evidence="9 10" key="1">
    <citation type="submission" date="2017-03" db="EMBL/GenBank/DDBJ databases">
        <title>Genome sequence of Clostridium oryzae DSM 28571.</title>
        <authorList>
            <person name="Poehlein A."/>
            <person name="Daniel R."/>
        </authorList>
    </citation>
    <scope>NUCLEOTIDE SEQUENCE [LARGE SCALE GENOMIC DNA]</scope>
    <source>
        <strain evidence="9 10">DSM 28571</strain>
    </source>
</reference>
<name>A0A1V4IRL0_9CLOT</name>
<evidence type="ECO:0000313" key="9">
    <source>
        <dbReference type="EMBL" id="OPJ62543.1"/>
    </source>
</evidence>
<dbReference type="RefSeq" id="WP_079423217.1">
    <property type="nucleotide sequence ID" value="NZ_MZGV01000014.1"/>
</dbReference>
<dbReference type="Gene3D" id="1.10.1370.20">
    <property type="entry name" value="Oligoendopeptidase f, C-terminal domain"/>
    <property type="match status" value="1"/>
</dbReference>
<evidence type="ECO:0000259" key="8">
    <source>
        <dbReference type="Pfam" id="PF08439"/>
    </source>
</evidence>
<dbReference type="Pfam" id="PF08439">
    <property type="entry name" value="Peptidase_M3_N"/>
    <property type="match status" value="1"/>
</dbReference>
<evidence type="ECO:0000256" key="3">
    <source>
        <dbReference type="ARBA" id="ARBA00022801"/>
    </source>
</evidence>
<dbReference type="EC" id="3.4.24.-" evidence="6"/>
<comment type="cofactor">
    <cofactor evidence="6">
        <name>Zn(2+)</name>
        <dbReference type="ChEBI" id="CHEBI:29105"/>
    </cofactor>
    <text evidence="6">Binds 1 zinc ion.</text>
</comment>
<feature type="domain" description="Oligopeptidase F N-terminal" evidence="8">
    <location>
        <begin position="115"/>
        <end position="181"/>
    </location>
</feature>
<dbReference type="InterPro" id="IPR045090">
    <property type="entry name" value="Pept_M3A_M3B"/>
</dbReference>
<dbReference type="AlphaFoldDB" id="A0A1V4IRL0"/>
<comment type="function">
    <text evidence="6">Has oligopeptidase activity and degrades a variety of small bioactive peptides.</text>
</comment>
<comment type="similarity">
    <text evidence="6">Belongs to the peptidase M3B family.</text>
</comment>